<protein>
    <recommendedName>
        <fullName evidence="3">ABC transporter substrate-binding protein</fullName>
    </recommendedName>
</protein>
<evidence type="ECO:0008006" key="3">
    <source>
        <dbReference type="Google" id="ProtNLM"/>
    </source>
</evidence>
<evidence type="ECO:0000313" key="1">
    <source>
        <dbReference type="EMBL" id="OGG58041.1"/>
    </source>
</evidence>
<organism evidence="1 2">
    <name type="scientific">Candidatus Kaiserbacteria bacterium RIFCSPHIGHO2_01_FULL_55_17</name>
    <dbReference type="NCBI Taxonomy" id="1798484"/>
    <lineage>
        <taxon>Bacteria</taxon>
        <taxon>Candidatus Kaiseribacteriota</taxon>
    </lineage>
</organism>
<comment type="caution">
    <text evidence="1">The sequence shown here is derived from an EMBL/GenBank/DDBJ whole genome shotgun (WGS) entry which is preliminary data.</text>
</comment>
<accession>A0A1F6D9L2</accession>
<gene>
    <name evidence="1" type="ORF">A2853_00925</name>
</gene>
<dbReference type="InterPro" id="IPR050490">
    <property type="entry name" value="Bact_solute-bd_prot1"/>
</dbReference>
<dbReference type="PANTHER" id="PTHR43649">
    <property type="entry name" value="ARABINOSE-BINDING PROTEIN-RELATED"/>
    <property type="match status" value="1"/>
</dbReference>
<dbReference type="PANTHER" id="PTHR43649:SF12">
    <property type="entry name" value="DIACETYLCHITOBIOSE BINDING PROTEIN DASA"/>
    <property type="match status" value="1"/>
</dbReference>
<proteinExistence type="predicted"/>
<dbReference type="Gene3D" id="3.40.190.10">
    <property type="entry name" value="Periplasmic binding protein-like II"/>
    <property type="match status" value="1"/>
</dbReference>
<name>A0A1F6D9L2_9BACT</name>
<dbReference type="AlphaFoldDB" id="A0A1F6D9L2"/>
<dbReference type="EMBL" id="MFKX01000007">
    <property type="protein sequence ID" value="OGG58041.1"/>
    <property type="molecule type" value="Genomic_DNA"/>
</dbReference>
<dbReference type="Pfam" id="PF13416">
    <property type="entry name" value="SBP_bac_8"/>
    <property type="match status" value="1"/>
</dbReference>
<evidence type="ECO:0000313" key="2">
    <source>
        <dbReference type="Proteomes" id="UP000177958"/>
    </source>
</evidence>
<dbReference type="SUPFAM" id="SSF53850">
    <property type="entry name" value="Periplasmic binding protein-like II"/>
    <property type="match status" value="1"/>
</dbReference>
<reference evidence="1 2" key="1">
    <citation type="journal article" date="2016" name="Nat. Commun.">
        <title>Thousands of microbial genomes shed light on interconnected biogeochemical processes in an aquifer system.</title>
        <authorList>
            <person name="Anantharaman K."/>
            <person name="Brown C.T."/>
            <person name="Hug L.A."/>
            <person name="Sharon I."/>
            <person name="Castelle C.J."/>
            <person name="Probst A.J."/>
            <person name="Thomas B.C."/>
            <person name="Singh A."/>
            <person name="Wilkins M.J."/>
            <person name="Karaoz U."/>
            <person name="Brodie E.L."/>
            <person name="Williams K.H."/>
            <person name="Hubbard S.S."/>
            <person name="Banfield J.F."/>
        </authorList>
    </citation>
    <scope>NUCLEOTIDE SEQUENCE [LARGE SCALE GENOMIC DNA]</scope>
</reference>
<dbReference type="Proteomes" id="UP000177958">
    <property type="component" value="Unassembled WGS sequence"/>
</dbReference>
<dbReference type="InterPro" id="IPR006059">
    <property type="entry name" value="SBP"/>
</dbReference>
<sequence>MKLSVFQVILLASFGALAISGMLIFALFVGGGKGNTVGPITIWGTLEPNAFAIVLRQASENDPRLSQVTYVQKDPATYQQGLTEALASGQGPDLFLLKQDQTVRDTGKVIPVPYSFLSEAQFRDTFVEAANPYLIPDGVLAIPLVVDPLVLYWNRDILAGAGFAKPPQYWEDLSTFAQVVTKKDESGGIVRSAISFGEYANVDHAKDIMSLLIHQAGGLITQQDNTGRLVPALMLRTAGSASQATESALRFYTEFADPSKAHYSWNRSLPNSRAEFVAGDLALYLGYASEATSLSRANPNLNFGATSTPQSRATSRFTNAARIYALAVTRTSRNPSGAMTVAALMADTAFSRALSIALGIPSANRNVLAETFEGENVLAEGQALIARSWVDPDPQKTNAMFRGMIESVTTGSARITEAVGRANQELAQIIGQ</sequence>